<dbReference type="InterPro" id="IPR029052">
    <property type="entry name" value="Metallo-depent_PP-like"/>
</dbReference>
<dbReference type="Gene3D" id="3.60.21.10">
    <property type="match status" value="1"/>
</dbReference>
<dbReference type="InterPro" id="IPR000979">
    <property type="entry name" value="Phosphodiesterase_MJ0936/Vps29"/>
</dbReference>
<dbReference type="GO" id="GO:0016787">
    <property type="term" value="F:hydrolase activity"/>
    <property type="evidence" value="ECO:0007669"/>
    <property type="project" value="UniProtKB-UniRule"/>
</dbReference>
<keyword evidence="5" id="KW-1185">Reference proteome</keyword>
<dbReference type="AlphaFoldDB" id="A0A1H0SUM7"/>
<evidence type="ECO:0000256" key="1">
    <source>
        <dbReference type="ARBA" id="ARBA00008950"/>
    </source>
</evidence>
<organism evidence="4 5">
    <name type="scientific">Clostridium gasigenes</name>
    <dbReference type="NCBI Taxonomy" id="94869"/>
    <lineage>
        <taxon>Bacteria</taxon>
        <taxon>Bacillati</taxon>
        <taxon>Bacillota</taxon>
        <taxon>Clostridia</taxon>
        <taxon>Eubacteriales</taxon>
        <taxon>Clostridiaceae</taxon>
        <taxon>Clostridium</taxon>
    </lineage>
</organism>
<evidence type="ECO:0000313" key="5">
    <source>
        <dbReference type="Proteomes" id="UP000198597"/>
    </source>
</evidence>
<protein>
    <recommendedName>
        <fullName evidence="2">Phosphoesterase</fullName>
        <ecNumber evidence="2">3.1.4.-</ecNumber>
    </recommendedName>
</protein>
<reference evidence="4 5" key="1">
    <citation type="submission" date="2016-10" db="EMBL/GenBank/DDBJ databases">
        <authorList>
            <person name="de Groot N.N."/>
        </authorList>
    </citation>
    <scope>NUCLEOTIDE SEQUENCE [LARGE SCALE GENOMIC DNA]</scope>
    <source>
        <strain evidence="4 5">DSM 12272</strain>
    </source>
</reference>
<dbReference type="Proteomes" id="UP000198597">
    <property type="component" value="Unassembled WGS sequence"/>
</dbReference>
<dbReference type="NCBIfam" id="TIGR00040">
    <property type="entry name" value="yfcE"/>
    <property type="match status" value="1"/>
</dbReference>
<evidence type="ECO:0000256" key="2">
    <source>
        <dbReference type="RuleBase" id="RU362039"/>
    </source>
</evidence>
<proteinExistence type="inferred from homology"/>
<dbReference type="SUPFAM" id="SSF56300">
    <property type="entry name" value="Metallo-dependent phosphatases"/>
    <property type="match status" value="1"/>
</dbReference>
<comment type="similarity">
    <text evidence="1 2">Belongs to the metallophosphoesterase superfamily. YfcE family.</text>
</comment>
<comment type="cofactor">
    <cofactor evidence="2">
        <name>a divalent metal cation</name>
        <dbReference type="ChEBI" id="CHEBI:60240"/>
    </cofactor>
</comment>
<name>A0A1H0SUM7_9CLOT</name>
<dbReference type="GO" id="GO:0046872">
    <property type="term" value="F:metal ion binding"/>
    <property type="evidence" value="ECO:0007669"/>
    <property type="project" value="UniProtKB-KW"/>
</dbReference>
<dbReference type="EC" id="3.1.4.-" evidence="2"/>
<evidence type="ECO:0000313" key="4">
    <source>
        <dbReference type="EMBL" id="SDP45502.1"/>
    </source>
</evidence>
<gene>
    <name evidence="4" type="ORF">SAMN04488529_105239</name>
</gene>
<dbReference type="PANTHER" id="PTHR11124">
    <property type="entry name" value="VACUOLAR SORTING PROTEIN VPS29"/>
    <property type="match status" value="1"/>
</dbReference>
<feature type="domain" description="Calcineurin-like phosphoesterase" evidence="3">
    <location>
        <begin position="1"/>
        <end position="146"/>
    </location>
</feature>
<dbReference type="STRING" id="94869.SAMN04488529_105239"/>
<dbReference type="EMBL" id="FNJM01000005">
    <property type="protein sequence ID" value="SDP45502.1"/>
    <property type="molecule type" value="Genomic_DNA"/>
</dbReference>
<evidence type="ECO:0000259" key="3">
    <source>
        <dbReference type="Pfam" id="PF12850"/>
    </source>
</evidence>
<keyword evidence="2" id="KW-0479">Metal-binding</keyword>
<dbReference type="RefSeq" id="WP_089969531.1">
    <property type="nucleotide sequence ID" value="NZ_FNJM01000005.1"/>
</dbReference>
<dbReference type="OrthoDB" id="9800565at2"/>
<sequence>MKIAVISDSHNVNSAIQAVKPYISDVDIVLHLGDGAADIKEITMGFKGEVYGVKGNCDFCEGYPNEKIIKVLDKKILMCHGHIYNVKMELNTIMCRGKELGVDIILFGHSHLCIIEKQDGLLLMNPGSIFRGAGIIRRSLGYLEIEEGKEVVSYIKEIK</sequence>
<dbReference type="InterPro" id="IPR024654">
    <property type="entry name" value="Calcineurin-like_PHP_lpxH"/>
</dbReference>
<accession>A0A1H0SUM7</accession>
<dbReference type="Pfam" id="PF12850">
    <property type="entry name" value="Metallophos_2"/>
    <property type="match status" value="1"/>
</dbReference>